<evidence type="ECO:0000256" key="1">
    <source>
        <dbReference type="ARBA" id="ARBA00004141"/>
    </source>
</evidence>
<comment type="subcellular location">
    <subcellularLocation>
        <location evidence="1">Membrane</location>
        <topology evidence="1">Multi-pass membrane protein</topology>
    </subcellularLocation>
</comment>
<feature type="non-terminal residue" evidence="8">
    <location>
        <position position="435"/>
    </location>
</feature>
<evidence type="ECO:0000256" key="5">
    <source>
        <dbReference type="ARBA" id="ARBA00023136"/>
    </source>
</evidence>
<dbReference type="Pfam" id="PF00175">
    <property type="entry name" value="NAD_binding_1"/>
    <property type="match status" value="1"/>
</dbReference>
<dbReference type="Gene3D" id="3.40.50.80">
    <property type="entry name" value="Nucleotide-binding domain of ferredoxin-NADP reductase (FNR) module"/>
    <property type="match status" value="1"/>
</dbReference>
<dbReference type="InterPro" id="IPR017927">
    <property type="entry name" value="FAD-bd_FR_type"/>
</dbReference>
<feature type="transmembrane region" description="Helical" evidence="6">
    <location>
        <begin position="47"/>
        <end position="67"/>
    </location>
</feature>
<dbReference type="PANTHER" id="PTHR11972:SF69">
    <property type="entry name" value="FERRIC REDUCTION OXIDASE 6-RELATED"/>
    <property type="match status" value="1"/>
</dbReference>
<dbReference type="GO" id="GO:0005886">
    <property type="term" value="C:plasma membrane"/>
    <property type="evidence" value="ECO:0007669"/>
    <property type="project" value="TreeGrafter"/>
</dbReference>
<accession>A0A1G2BYQ1</accession>
<feature type="transmembrane region" description="Helical" evidence="6">
    <location>
        <begin position="129"/>
        <end position="148"/>
    </location>
</feature>
<dbReference type="InterPro" id="IPR001433">
    <property type="entry name" value="OxRdtase_FAD/NAD-bd"/>
</dbReference>
<dbReference type="SUPFAM" id="SSF52343">
    <property type="entry name" value="Ferredoxin reductase-like, C-terminal NADP-linked domain"/>
    <property type="match status" value="1"/>
</dbReference>
<feature type="transmembrane region" description="Helical" evidence="6">
    <location>
        <begin position="188"/>
        <end position="207"/>
    </location>
</feature>
<dbReference type="InterPro" id="IPR017938">
    <property type="entry name" value="Riboflavin_synthase-like_b-brl"/>
</dbReference>
<dbReference type="InterPro" id="IPR039261">
    <property type="entry name" value="FNR_nucleotide-bd"/>
</dbReference>
<evidence type="ECO:0000259" key="7">
    <source>
        <dbReference type="PROSITE" id="PS51384"/>
    </source>
</evidence>
<evidence type="ECO:0000313" key="8">
    <source>
        <dbReference type="EMBL" id="OGY93669.1"/>
    </source>
</evidence>
<feature type="transmembrane region" description="Helical" evidence="6">
    <location>
        <begin position="160"/>
        <end position="176"/>
    </location>
</feature>
<dbReference type="SUPFAM" id="SSF63380">
    <property type="entry name" value="Riboflavin synthase domain-like"/>
    <property type="match status" value="1"/>
</dbReference>
<feature type="domain" description="FAD-binding FR-type" evidence="7">
    <location>
        <begin position="212"/>
        <end position="311"/>
    </location>
</feature>
<reference evidence="8 9" key="1">
    <citation type="journal article" date="2016" name="Nat. Commun.">
        <title>Thousands of microbial genomes shed light on interconnected biogeochemical processes in an aquifer system.</title>
        <authorList>
            <person name="Anantharaman K."/>
            <person name="Brown C.T."/>
            <person name="Hug L.A."/>
            <person name="Sharon I."/>
            <person name="Castelle C.J."/>
            <person name="Probst A.J."/>
            <person name="Thomas B.C."/>
            <person name="Singh A."/>
            <person name="Wilkins M.J."/>
            <person name="Karaoz U."/>
            <person name="Brodie E.L."/>
            <person name="Williams K.H."/>
            <person name="Hubbard S.S."/>
            <person name="Banfield J.F."/>
        </authorList>
    </citation>
    <scope>NUCLEOTIDE SEQUENCE [LARGE SCALE GENOMIC DNA]</scope>
</reference>
<dbReference type="Pfam" id="PF08022">
    <property type="entry name" value="FAD_binding_8"/>
    <property type="match status" value="1"/>
</dbReference>
<evidence type="ECO:0000256" key="2">
    <source>
        <dbReference type="ARBA" id="ARBA00022692"/>
    </source>
</evidence>
<gene>
    <name evidence="8" type="ORF">A2406_03800</name>
</gene>
<keyword evidence="2 6" id="KW-0812">Transmembrane</keyword>
<evidence type="ECO:0000256" key="3">
    <source>
        <dbReference type="ARBA" id="ARBA00022989"/>
    </source>
</evidence>
<dbReference type="EMBL" id="MHKQ01000018">
    <property type="protein sequence ID" value="OGY93669.1"/>
    <property type="molecule type" value="Genomic_DNA"/>
</dbReference>
<protein>
    <recommendedName>
        <fullName evidence="7">FAD-binding FR-type domain-containing protein</fullName>
    </recommendedName>
</protein>
<proteinExistence type="predicted"/>
<evidence type="ECO:0000313" key="9">
    <source>
        <dbReference type="Proteomes" id="UP000177626"/>
    </source>
</evidence>
<dbReference type="InterPro" id="IPR050369">
    <property type="entry name" value="RBOH/FRE"/>
</dbReference>
<dbReference type="Proteomes" id="UP000177626">
    <property type="component" value="Unassembled WGS sequence"/>
</dbReference>
<keyword evidence="3 6" id="KW-1133">Transmembrane helix</keyword>
<evidence type="ECO:0000256" key="4">
    <source>
        <dbReference type="ARBA" id="ARBA00023002"/>
    </source>
</evidence>
<dbReference type="PROSITE" id="PS51384">
    <property type="entry name" value="FAD_FR"/>
    <property type="match status" value="1"/>
</dbReference>
<comment type="caution">
    <text evidence="8">The sequence shown here is derived from an EMBL/GenBank/DDBJ whole genome shotgun (WGS) entry which is preliminary data.</text>
</comment>
<keyword evidence="5 6" id="KW-0472">Membrane</keyword>
<dbReference type="GO" id="GO:0016175">
    <property type="term" value="F:superoxide-generating NAD(P)H oxidase activity"/>
    <property type="evidence" value="ECO:0007669"/>
    <property type="project" value="TreeGrafter"/>
</dbReference>
<dbReference type="InterPro" id="IPR013130">
    <property type="entry name" value="Fe3_Rdtase_TM_dom"/>
</dbReference>
<dbReference type="Gene3D" id="2.40.30.10">
    <property type="entry name" value="Translation factors"/>
    <property type="match status" value="1"/>
</dbReference>
<evidence type="ECO:0000256" key="6">
    <source>
        <dbReference type="SAM" id="Phobius"/>
    </source>
</evidence>
<sequence>MFKYKKLIPYASLLFLIILIIWPVFILGQSLPFDRIFTPGPVLFSTLGKLAGLVGLAAFSFSLFLASRFVWLDKLFYGLPRVLNIHRWLGVISFVLIIFHPLFLAARLLPLSGQAAFSIFLYWTDTAYLFGYLAFLIFMFLVLMTFFWRMRYERLKSLHSLMAIPLMIGGVHGLLIDSDIKNIPELAMYYIVLISMSVLAYLARVFLISYGLKARSFVVRSVEQANDLVVKVVLAPFKKPLTNTKAGQFIFVSFPQIKKGEEHPFSITDIQADGTITIMAKQLGDYTKRMQSLSKGFKAMVDGPYGSFGNSVDKNVHQVWIAGGIGITPFLSMAKSFKNNPDSQTKVDLFYIVSSTADLAGVKDLQTIEAVYPNFKLTTYISDQAGRFDIEKLYSFVSDFSNCNFYICGPTGLMEYLVGALKKERVAKSRINIEA</sequence>
<dbReference type="InterPro" id="IPR013112">
    <property type="entry name" value="FAD-bd_8"/>
</dbReference>
<feature type="transmembrane region" description="Helical" evidence="6">
    <location>
        <begin position="7"/>
        <end position="27"/>
    </location>
</feature>
<dbReference type="PRINTS" id="PR00409">
    <property type="entry name" value="PHDIOXRDTASE"/>
</dbReference>
<dbReference type="PANTHER" id="PTHR11972">
    <property type="entry name" value="NADPH OXIDASE"/>
    <property type="match status" value="1"/>
</dbReference>
<dbReference type="Pfam" id="PF01794">
    <property type="entry name" value="Ferric_reduct"/>
    <property type="match status" value="1"/>
</dbReference>
<organism evidence="8 9">
    <name type="scientific">Candidatus Komeilibacteria bacterium RIFOXYC1_FULL_37_11</name>
    <dbReference type="NCBI Taxonomy" id="1798555"/>
    <lineage>
        <taxon>Bacteria</taxon>
        <taxon>Candidatus Komeiliibacteriota</taxon>
    </lineage>
</organism>
<keyword evidence="4" id="KW-0560">Oxidoreductase</keyword>
<dbReference type="AlphaFoldDB" id="A0A1G2BYQ1"/>
<feature type="transmembrane region" description="Helical" evidence="6">
    <location>
        <begin position="88"/>
        <end position="109"/>
    </location>
</feature>
<name>A0A1G2BYQ1_9BACT</name>